<accession>A0ABR4QF43</accession>
<comment type="caution">
    <text evidence="3">The sequence shown here is derived from an EMBL/GenBank/DDBJ whole genome shotgun (WGS) entry which is preliminary data.</text>
</comment>
<keyword evidence="1" id="KW-0378">Hydrolase</keyword>
<organism evidence="3 4">
    <name type="scientific">Taenia crassiceps</name>
    <dbReference type="NCBI Taxonomy" id="6207"/>
    <lineage>
        <taxon>Eukaryota</taxon>
        <taxon>Metazoa</taxon>
        <taxon>Spiralia</taxon>
        <taxon>Lophotrochozoa</taxon>
        <taxon>Platyhelminthes</taxon>
        <taxon>Cestoda</taxon>
        <taxon>Eucestoda</taxon>
        <taxon>Cyclophyllidea</taxon>
        <taxon>Taeniidae</taxon>
        <taxon>Taenia</taxon>
    </lineage>
</organism>
<evidence type="ECO:0000259" key="2">
    <source>
        <dbReference type="PROSITE" id="PS50263"/>
    </source>
</evidence>
<dbReference type="PROSITE" id="PS50263">
    <property type="entry name" value="CN_HYDROLASE"/>
    <property type="match status" value="1"/>
</dbReference>
<sequence>MLSALQTLTDILASSVGGRAIERLAYDRRFLLEAYKTGTGLGALTVFASTPRKRSAVQEDLYLSLPSASGLKVTMRLGCKSLRCKLLSLLYARVQSADASKPGKRPTACLHADAQPRSALCAHFTTLKCTSVANSTTIAPENDRKRDRRRSAEGAMASIEEILEENITDEAARNEVQRILYGGWLKSLDLPFKACRAGESTAKVAGYSFERSKEQLRAPRIVRVGAIQHKIALSPSAPVNDQILAAHKKIGDIIDAAAACGVNVLCMQEAWTMPFAFCTRERVPWCEFAESAENGPTFKFLSQYAKRYAMVIISPILERDHEFSEVIWNTAVVIDQNGEFLGKSRKNHIPRVGDFNESTYYMESNLGHPVFDTIYGKIAINICYGRHHPQNWMMYGLNGAEIVFNPSATIDGLSESLWPIEARNAAIANSYFTVAINRVGTEEFPNEFTSGDGKPAHKTFGHFFGSTYVTGPHGVRTPGLDRISDGLLVVEVDLNLCRQVRDHWGFRLTQRIDLYAKSLRRYARNAGYDVDE</sequence>
<dbReference type="Proteomes" id="UP001651158">
    <property type="component" value="Unassembled WGS sequence"/>
</dbReference>
<dbReference type="InterPro" id="IPR003010">
    <property type="entry name" value="C-N_Hydrolase"/>
</dbReference>
<dbReference type="InterPro" id="IPR036526">
    <property type="entry name" value="C-N_Hydrolase_sf"/>
</dbReference>
<proteinExistence type="predicted"/>
<keyword evidence="4" id="KW-1185">Reference proteome</keyword>
<evidence type="ECO:0000256" key="1">
    <source>
        <dbReference type="ARBA" id="ARBA00022801"/>
    </source>
</evidence>
<gene>
    <name evidence="3" type="ORF">TcWFU_009680</name>
</gene>
<reference evidence="3 4" key="1">
    <citation type="journal article" date="2022" name="Front. Cell. Infect. Microbiol.">
        <title>The Genomes of Two Strains of Taenia crassiceps the Animal Model for the Study of Human Cysticercosis.</title>
        <authorList>
            <person name="Bobes R.J."/>
            <person name="Estrada K."/>
            <person name="Rios-Valencia D.G."/>
            <person name="Calderon-Gallegos A."/>
            <person name="de la Torre P."/>
            <person name="Carrero J.C."/>
            <person name="Sanchez-Flores A."/>
            <person name="Laclette J.P."/>
        </authorList>
    </citation>
    <scope>NUCLEOTIDE SEQUENCE [LARGE SCALE GENOMIC DNA]</scope>
    <source>
        <strain evidence="3">WFUcys</strain>
    </source>
</reference>
<dbReference type="InterPro" id="IPR050345">
    <property type="entry name" value="Aliph_Amidase/BUP"/>
</dbReference>
<name>A0ABR4QF43_9CEST</name>
<evidence type="ECO:0000313" key="3">
    <source>
        <dbReference type="EMBL" id="KAL5108210.1"/>
    </source>
</evidence>
<dbReference type="Pfam" id="PF00795">
    <property type="entry name" value="CN_hydrolase"/>
    <property type="match status" value="1"/>
</dbReference>
<dbReference type="PANTHER" id="PTHR43674">
    <property type="entry name" value="NITRILASE C965.09-RELATED"/>
    <property type="match status" value="1"/>
</dbReference>
<dbReference type="EMBL" id="JAKROA010000004">
    <property type="protein sequence ID" value="KAL5108210.1"/>
    <property type="molecule type" value="Genomic_DNA"/>
</dbReference>
<feature type="domain" description="CN hydrolase" evidence="2">
    <location>
        <begin position="222"/>
        <end position="494"/>
    </location>
</feature>
<dbReference type="Gene3D" id="3.60.110.10">
    <property type="entry name" value="Carbon-nitrogen hydrolase"/>
    <property type="match status" value="1"/>
</dbReference>
<evidence type="ECO:0000313" key="4">
    <source>
        <dbReference type="Proteomes" id="UP001651158"/>
    </source>
</evidence>
<dbReference type="PANTHER" id="PTHR43674:SF2">
    <property type="entry name" value="BETA-UREIDOPROPIONASE"/>
    <property type="match status" value="1"/>
</dbReference>
<dbReference type="SUPFAM" id="SSF56317">
    <property type="entry name" value="Carbon-nitrogen hydrolase"/>
    <property type="match status" value="1"/>
</dbReference>
<protein>
    <submittedName>
        <fullName evidence="3">Beta-ureidopropionase</fullName>
    </submittedName>
</protein>